<dbReference type="Pfam" id="PF00795">
    <property type="entry name" value="CN_hydrolase"/>
    <property type="match status" value="1"/>
</dbReference>
<dbReference type="GO" id="GO:0016787">
    <property type="term" value="F:hydrolase activity"/>
    <property type="evidence" value="ECO:0007669"/>
    <property type="project" value="UniProtKB-KW"/>
</dbReference>
<evidence type="ECO:0000256" key="1">
    <source>
        <dbReference type="ARBA" id="ARBA00010613"/>
    </source>
</evidence>
<dbReference type="AlphaFoldDB" id="A0A1H1DA42"/>
<keyword evidence="3" id="KW-0378">Hydrolase</keyword>
<dbReference type="Gene3D" id="3.60.110.10">
    <property type="entry name" value="Carbon-nitrogen hydrolase"/>
    <property type="match status" value="1"/>
</dbReference>
<dbReference type="InterPro" id="IPR001110">
    <property type="entry name" value="UPF0012_CS"/>
</dbReference>
<gene>
    <name evidence="3" type="ORF">SAMN04489742_2339</name>
</gene>
<dbReference type="OrthoDB" id="9811121at2"/>
<evidence type="ECO:0000313" key="4">
    <source>
        <dbReference type="Proteomes" id="UP000181917"/>
    </source>
</evidence>
<dbReference type="PROSITE" id="PS01227">
    <property type="entry name" value="UPF0012"/>
    <property type="match status" value="1"/>
</dbReference>
<name>A0A1H1DA42_9MICC</name>
<feature type="domain" description="CN hydrolase" evidence="2">
    <location>
        <begin position="1"/>
        <end position="245"/>
    </location>
</feature>
<proteinExistence type="inferred from homology"/>
<protein>
    <submittedName>
        <fullName evidence="3">Predicted amidohydrolase</fullName>
    </submittedName>
</protein>
<dbReference type="SUPFAM" id="SSF56317">
    <property type="entry name" value="Carbon-nitrogen hydrolase"/>
    <property type="match status" value="1"/>
</dbReference>
<dbReference type="EMBL" id="FNKH01000002">
    <property type="protein sequence ID" value="SDQ73332.1"/>
    <property type="molecule type" value="Genomic_DNA"/>
</dbReference>
<dbReference type="PANTHER" id="PTHR23088">
    <property type="entry name" value="NITRILASE-RELATED"/>
    <property type="match status" value="1"/>
</dbReference>
<reference evidence="3 4" key="1">
    <citation type="submission" date="2016-10" db="EMBL/GenBank/DDBJ databases">
        <authorList>
            <person name="de Groot N.N."/>
        </authorList>
    </citation>
    <scope>NUCLEOTIDE SEQUENCE [LARGE SCALE GENOMIC DNA]</scope>
    <source>
        <strain evidence="3 4">DSM 20117</strain>
    </source>
</reference>
<dbReference type="InterPro" id="IPR003010">
    <property type="entry name" value="C-N_Hydrolase"/>
</dbReference>
<dbReference type="PROSITE" id="PS50263">
    <property type="entry name" value="CN_HYDROLASE"/>
    <property type="match status" value="1"/>
</dbReference>
<organism evidence="3 4">
    <name type="scientific">Crystallibacter crystallopoietes</name>
    <dbReference type="NCBI Taxonomy" id="37928"/>
    <lineage>
        <taxon>Bacteria</taxon>
        <taxon>Bacillati</taxon>
        <taxon>Actinomycetota</taxon>
        <taxon>Actinomycetes</taxon>
        <taxon>Micrococcales</taxon>
        <taxon>Micrococcaceae</taxon>
        <taxon>Crystallibacter</taxon>
    </lineage>
</organism>
<comment type="similarity">
    <text evidence="1">Belongs to the carbon-nitrogen hydrolase superfamily. NIT1/NIT2 family.</text>
</comment>
<dbReference type="InterPro" id="IPR036526">
    <property type="entry name" value="C-N_Hydrolase_sf"/>
</dbReference>
<accession>A0A1H1DA42</accession>
<dbReference type="KEGG" id="acry:AC20117_05725"/>
<dbReference type="PANTHER" id="PTHR23088:SF27">
    <property type="entry name" value="DEAMINATED GLUTATHIONE AMIDASE"/>
    <property type="match status" value="1"/>
</dbReference>
<sequence>MRIAVMQAAGEVLDVAGNLALVARAAAEAAAAGADVLVTPELFICGYAPLAIQSSLGPELSRAIDDGAARIAREHRIGLVYSTPAAADCGGWHITAALLDRAGNELLRYAKVHLFDREEQQVFVPGEAAPSAVDFEGTRVGLLICYDVEFPEPVRALADAGADVALVPTALGSGFQDVPGILLRARALESQLAIAYANHTGALPADAGQELLLGGLSVIVGPDGALLAQAGTDTEFEVLWADVTTDDVAAARRHVPYLRDRRPALYRAWQQPQH</sequence>
<evidence type="ECO:0000313" key="3">
    <source>
        <dbReference type="EMBL" id="SDQ73332.1"/>
    </source>
</evidence>
<dbReference type="RefSeq" id="WP_074700553.1">
    <property type="nucleotide sequence ID" value="NZ_CP018863.1"/>
</dbReference>
<dbReference type="STRING" id="37928.SAMN04489742_2339"/>
<dbReference type="Proteomes" id="UP000181917">
    <property type="component" value="Unassembled WGS sequence"/>
</dbReference>
<evidence type="ECO:0000259" key="2">
    <source>
        <dbReference type="PROSITE" id="PS50263"/>
    </source>
</evidence>
<keyword evidence="4" id="KW-1185">Reference proteome</keyword>